<evidence type="ECO:0000313" key="8">
    <source>
        <dbReference type="Proteomes" id="UP000663874"/>
    </source>
</evidence>
<dbReference type="AlphaFoldDB" id="A0A820D228"/>
<dbReference type="InterPro" id="IPR000742">
    <property type="entry name" value="EGF"/>
</dbReference>
<evidence type="ECO:0000313" key="7">
    <source>
        <dbReference type="EMBL" id="CAF4224883.1"/>
    </source>
</evidence>
<evidence type="ECO:0000259" key="6">
    <source>
        <dbReference type="PROSITE" id="PS50060"/>
    </source>
</evidence>
<evidence type="ECO:0000259" key="5">
    <source>
        <dbReference type="PROSITE" id="PS50026"/>
    </source>
</evidence>
<dbReference type="InterPro" id="IPR013320">
    <property type="entry name" value="ConA-like_dom_sf"/>
</dbReference>
<keyword evidence="2" id="KW-0245">EGF-like domain</keyword>
<gene>
    <name evidence="7" type="ORF">FNK824_LOCUS37426</name>
</gene>
<proteinExistence type="predicted"/>
<feature type="disulfide bond" evidence="2">
    <location>
        <begin position="329"/>
        <end position="338"/>
    </location>
</feature>
<dbReference type="GO" id="GO:0016020">
    <property type="term" value="C:membrane"/>
    <property type="evidence" value="ECO:0007669"/>
    <property type="project" value="InterPro"/>
</dbReference>
<feature type="transmembrane region" description="Helical" evidence="4">
    <location>
        <begin position="350"/>
        <end position="374"/>
    </location>
</feature>
<evidence type="ECO:0000256" key="2">
    <source>
        <dbReference type="PROSITE-ProRule" id="PRU00076"/>
    </source>
</evidence>
<feature type="region of interest" description="Disordered" evidence="3">
    <location>
        <begin position="115"/>
        <end position="280"/>
    </location>
</feature>
<evidence type="ECO:0000256" key="4">
    <source>
        <dbReference type="SAM" id="Phobius"/>
    </source>
</evidence>
<evidence type="ECO:0008006" key="9">
    <source>
        <dbReference type="Google" id="ProtNLM"/>
    </source>
</evidence>
<keyword evidence="4" id="KW-0812">Transmembrane</keyword>
<dbReference type="EMBL" id="CAJOBE010018970">
    <property type="protein sequence ID" value="CAF4224883.1"/>
    <property type="molecule type" value="Genomic_DNA"/>
</dbReference>
<feature type="domain" description="EGF-like" evidence="5">
    <location>
        <begin position="300"/>
        <end position="339"/>
    </location>
</feature>
<dbReference type="PROSITE" id="PS50026">
    <property type="entry name" value="EGF_3"/>
    <property type="match status" value="1"/>
</dbReference>
<protein>
    <recommendedName>
        <fullName evidence="9">EGF-like domain-containing protein</fullName>
    </recommendedName>
</protein>
<feature type="domain" description="MAM" evidence="6">
    <location>
        <begin position="1"/>
        <end position="107"/>
    </location>
</feature>
<dbReference type="Gene3D" id="2.10.25.10">
    <property type="entry name" value="Laminin"/>
    <property type="match status" value="1"/>
</dbReference>
<dbReference type="CDD" id="cd00054">
    <property type="entry name" value="EGF_CA"/>
    <property type="match status" value="1"/>
</dbReference>
<dbReference type="Gene3D" id="2.60.120.200">
    <property type="match status" value="1"/>
</dbReference>
<organism evidence="7 8">
    <name type="scientific">Rotaria sordida</name>
    <dbReference type="NCBI Taxonomy" id="392033"/>
    <lineage>
        <taxon>Eukaryota</taxon>
        <taxon>Metazoa</taxon>
        <taxon>Spiralia</taxon>
        <taxon>Gnathifera</taxon>
        <taxon>Rotifera</taxon>
        <taxon>Eurotatoria</taxon>
        <taxon>Bdelloidea</taxon>
        <taxon>Philodinida</taxon>
        <taxon>Philodinidae</taxon>
        <taxon>Rotaria</taxon>
    </lineage>
</organism>
<feature type="non-terminal residue" evidence="7">
    <location>
        <position position="1"/>
    </location>
</feature>
<dbReference type="SUPFAM" id="SSF49899">
    <property type="entry name" value="Concanavalin A-like lectins/glucanases"/>
    <property type="match status" value="1"/>
</dbReference>
<dbReference type="Proteomes" id="UP000663874">
    <property type="component" value="Unassembled WGS sequence"/>
</dbReference>
<evidence type="ECO:0000256" key="3">
    <source>
        <dbReference type="SAM" id="MobiDB-lite"/>
    </source>
</evidence>
<dbReference type="SUPFAM" id="SSF57196">
    <property type="entry name" value="EGF/Laminin"/>
    <property type="match status" value="1"/>
</dbReference>
<dbReference type="InterPro" id="IPR000998">
    <property type="entry name" value="MAM_dom"/>
</dbReference>
<comment type="caution">
    <text evidence="2">Lacks conserved residue(s) required for the propagation of feature annotation.</text>
</comment>
<evidence type="ECO:0000256" key="1">
    <source>
        <dbReference type="ARBA" id="ARBA00023157"/>
    </source>
</evidence>
<dbReference type="PROSITE" id="PS50060">
    <property type="entry name" value="MAM_2"/>
    <property type="match status" value="1"/>
</dbReference>
<keyword evidence="4" id="KW-1133">Transmembrane helix</keyword>
<keyword evidence="1 2" id="KW-1015">Disulfide bond</keyword>
<dbReference type="PROSITE" id="PS00022">
    <property type="entry name" value="EGF_1"/>
    <property type="match status" value="1"/>
</dbReference>
<reference evidence="7" key="1">
    <citation type="submission" date="2021-02" db="EMBL/GenBank/DDBJ databases">
        <authorList>
            <person name="Nowell W R."/>
        </authorList>
    </citation>
    <scope>NUCLEOTIDE SEQUENCE</scope>
</reference>
<name>A0A820D228_9BILA</name>
<comment type="caution">
    <text evidence="7">The sequence shown here is derived from an EMBL/GenBank/DDBJ whole genome shotgun (WGS) entry which is preliminary data.</text>
</comment>
<dbReference type="Pfam" id="PF00629">
    <property type="entry name" value="MAM"/>
    <property type="match status" value="1"/>
</dbReference>
<accession>A0A820D228</accession>
<sequence>ATVSNYLGVAAQQGCIMRFWIYFKSSNNGQLVVGYRYAIGDEIIPLPFSNYQSCQTNATQCSWQRIDVSLNAILTQPTEIIIGARTGADRGGIMAIDDITYTPQCFQYNETMSTPSTTTPYTGSSTTTTATTSYTDPSTTTTTATTPYTGSSTTTTATTPYTDPSTTITTATTSYTDPSTTTTTATTSHTDPSATTSYTGPSTTTSYIGPSTTTSYTGQSTTTSYTGPSTTTSYTGPSTTTSYTGPPITTSTATPYTGSPTTTSTPTTYTGPPTTTTRTTRTASIETLATTSTTEITTTTYAQCAQYACYNNGICKPPSTQIGKPICECKPGFNGPQCENEETSPEKNNLGAILGGVFGGLGAIASVVVGYIYVSSKKRAARVANASAQLTDSSLNDSTKNATYNETGVTAT</sequence>
<dbReference type="PROSITE" id="PS01186">
    <property type="entry name" value="EGF_2"/>
    <property type="match status" value="1"/>
</dbReference>
<keyword evidence="4" id="KW-0472">Membrane</keyword>